<sequence length="103" mass="11835">MSASVNPEILRRNEKRQDPAMWDEILRQAAAAWNINSQRKREKERSAWGSLLRDIIIILWQRCEARKSGYQGWGVVKNRVVKALGEVIKPGNEAQNAHKVEAN</sequence>
<gene>
    <name evidence="1" type="ORF">E2C01_051390</name>
</gene>
<comment type="caution">
    <text evidence="1">The sequence shown here is derived from an EMBL/GenBank/DDBJ whole genome shotgun (WGS) entry which is preliminary data.</text>
</comment>
<dbReference type="AlphaFoldDB" id="A0A5B7GBG6"/>
<evidence type="ECO:0000313" key="2">
    <source>
        <dbReference type="Proteomes" id="UP000324222"/>
    </source>
</evidence>
<protein>
    <submittedName>
        <fullName evidence="1">Uncharacterized protein</fullName>
    </submittedName>
</protein>
<organism evidence="1 2">
    <name type="scientific">Portunus trituberculatus</name>
    <name type="common">Swimming crab</name>
    <name type="synonym">Neptunus trituberculatus</name>
    <dbReference type="NCBI Taxonomy" id="210409"/>
    <lineage>
        <taxon>Eukaryota</taxon>
        <taxon>Metazoa</taxon>
        <taxon>Ecdysozoa</taxon>
        <taxon>Arthropoda</taxon>
        <taxon>Crustacea</taxon>
        <taxon>Multicrustacea</taxon>
        <taxon>Malacostraca</taxon>
        <taxon>Eumalacostraca</taxon>
        <taxon>Eucarida</taxon>
        <taxon>Decapoda</taxon>
        <taxon>Pleocyemata</taxon>
        <taxon>Brachyura</taxon>
        <taxon>Eubrachyura</taxon>
        <taxon>Portunoidea</taxon>
        <taxon>Portunidae</taxon>
        <taxon>Portuninae</taxon>
        <taxon>Portunus</taxon>
    </lineage>
</organism>
<name>A0A5B7GBG6_PORTR</name>
<evidence type="ECO:0000313" key="1">
    <source>
        <dbReference type="EMBL" id="MPC57411.1"/>
    </source>
</evidence>
<dbReference type="EMBL" id="VSRR010014766">
    <property type="protein sequence ID" value="MPC57411.1"/>
    <property type="molecule type" value="Genomic_DNA"/>
</dbReference>
<proteinExistence type="predicted"/>
<dbReference type="Proteomes" id="UP000324222">
    <property type="component" value="Unassembled WGS sequence"/>
</dbReference>
<keyword evidence="2" id="KW-1185">Reference proteome</keyword>
<accession>A0A5B7GBG6</accession>
<reference evidence="1 2" key="1">
    <citation type="submission" date="2019-05" db="EMBL/GenBank/DDBJ databases">
        <title>Another draft genome of Portunus trituberculatus and its Hox gene families provides insights of decapod evolution.</title>
        <authorList>
            <person name="Jeong J.-H."/>
            <person name="Song I."/>
            <person name="Kim S."/>
            <person name="Choi T."/>
            <person name="Kim D."/>
            <person name="Ryu S."/>
            <person name="Kim W."/>
        </authorList>
    </citation>
    <scope>NUCLEOTIDE SEQUENCE [LARGE SCALE GENOMIC DNA]</scope>
    <source>
        <tissue evidence="1">Muscle</tissue>
    </source>
</reference>